<organism evidence="7 8">
    <name type="scientific">Rotaria magnacalcarata</name>
    <dbReference type="NCBI Taxonomy" id="392030"/>
    <lineage>
        <taxon>Eukaryota</taxon>
        <taxon>Metazoa</taxon>
        <taxon>Spiralia</taxon>
        <taxon>Gnathifera</taxon>
        <taxon>Rotifera</taxon>
        <taxon>Eurotatoria</taxon>
        <taxon>Bdelloidea</taxon>
        <taxon>Philodinida</taxon>
        <taxon>Philodinidae</taxon>
        <taxon>Rotaria</taxon>
    </lineage>
</organism>
<feature type="domain" description="EGF-like" evidence="6">
    <location>
        <begin position="970"/>
        <end position="1014"/>
    </location>
</feature>
<dbReference type="PROSITE" id="PS01186">
    <property type="entry name" value="EGF_2"/>
    <property type="match status" value="1"/>
</dbReference>
<dbReference type="Gene3D" id="4.10.400.10">
    <property type="entry name" value="Low-density Lipoprotein Receptor"/>
    <property type="match status" value="3"/>
</dbReference>
<proteinExistence type="predicted"/>
<dbReference type="PROSITE" id="PS50068">
    <property type="entry name" value="LDLRA_2"/>
    <property type="match status" value="3"/>
</dbReference>
<evidence type="ECO:0000259" key="6">
    <source>
        <dbReference type="PROSITE" id="PS50026"/>
    </source>
</evidence>
<comment type="caution">
    <text evidence="2">Lacks conserved residue(s) required for the propagation of feature annotation.</text>
</comment>
<accession>A0A816MB20</accession>
<feature type="disulfide bond" evidence="3">
    <location>
        <begin position="195"/>
        <end position="210"/>
    </location>
</feature>
<dbReference type="Gene3D" id="2.10.25.10">
    <property type="entry name" value="Laminin"/>
    <property type="match status" value="1"/>
</dbReference>
<keyword evidence="4" id="KW-0472">Membrane</keyword>
<dbReference type="PRINTS" id="PR00261">
    <property type="entry name" value="LDLRECEPTOR"/>
</dbReference>
<feature type="transmembrane region" description="Helical" evidence="4">
    <location>
        <begin position="1313"/>
        <end position="1340"/>
    </location>
</feature>
<feature type="transmembrane region" description="Helical" evidence="4">
    <location>
        <begin position="1360"/>
        <end position="1378"/>
    </location>
</feature>
<comment type="caution">
    <text evidence="7">The sequence shown here is derived from an EMBL/GenBank/DDBJ whole genome shotgun (WGS) entry which is preliminary data.</text>
</comment>
<feature type="disulfide bond" evidence="3">
    <location>
        <begin position="218"/>
        <end position="230"/>
    </location>
</feature>
<reference evidence="7" key="1">
    <citation type="submission" date="2021-02" db="EMBL/GenBank/DDBJ databases">
        <authorList>
            <person name="Nowell W R."/>
        </authorList>
    </citation>
    <scope>NUCLEOTIDE SEQUENCE</scope>
</reference>
<dbReference type="PROSITE" id="PS01209">
    <property type="entry name" value="LDLRA_1"/>
    <property type="match status" value="1"/>
</dbReference>
<keyword evidence="4" id="KW-1133">Transmembrane helix</keyword>
<dbReference type="InterPro" id="IPR002172">
    <property type="entry name" value="LDrepeatLR_classA_rpt"/>
</dbReference>
<gene>
    <name evidence="7" type="ORF">WKI299_LOCUS4106</name>
</gene>
<keyword evidence="2" id="KW-0245">EGF-like domain</keyword>
<feature type="transmembrane region" description="Helical" evidence="4">
    <location>
        <begin position="1276"/>
        <end position="1301"/>
    </location>
</feature>
<keyword evidence="5" id="KW-0732">Signal</keyword>
<dbReference type="Gene3D" id="1.20.1070.10">
    <property type="entry name" value="Rhodopsin 7-helix transmembrane proteins"/>
    <property type="match status" value="1"/>
</dbReference>
<dbReference type="SMART" id="SM00181">
    <property type="entry name" value="EGF"/>
    <property type="match status" value="3"/>
</dbReference>
<dbReference type="InterPro" id="IPR036055">
    <property type="entry name" value="LDL_receptor-like_sf"/>
</dbReference>
<dbReference type="SMART" id="SM00192">
    <property type="entry name" value="LDLa"/>
    <property type="match status" value="7"/>
</dbReference>
<feature type="transmembrane region" description="Helical" evidence="4">
    <location>
        <begin position="1494"/>
        <end position="1514"/>
    </location>
</feature>
<evidence type="ECO:0000256" key="2">
    <source>
        <dbReference type="PROSITE-ProRule" id="PRU00076"/>
    </source>
</evidence>
<evidence type="ECO:0000256" key="1">
    <source>
        <dbReference type="ARBA" id="ARBA00023157"/>
    </source>
</evidence>
<dbReference type="EMBL" id="CAJNRF010000907">
    <property type="protein sequence ID" value="CAF1987573.1"/>
    <property type="molecule type" value="Genomic_DNA"/>
</dbReference>
<dbReference type="InterPro" id="IPR000742">
    <property type="entry name" value="EGF"/>
</dbReference>
<dbReference type="PROSITE" id="PS50026">
    <property type="entry name" value="EGF_3"/>
    <property type="match status" value="1"/>
</dbReference>
<feature type="disulfide bond" evidence="2">
    <location>
        <begin position="1004"/>
        <end position="1013"/>
    </location>
</feature>
<protein>
    <recommendedName>
        <fullName evidence="6">EGF-like domain-containing protein</fullName>
    </recommendedName>
</protein>
<dbReference type="SUPFAM" id="SSF57424">
    <property type="entry name" value="LDL receptor-like module"/>
    <property type="match status" value="2"/>
</dbReference>
<feature type="transmembrane region" description="Helical" evidence="4">
    <location>
        <begin position="1461"/>
        <end position="1482"/>
    </location>
</feature>
<evidence type="ECO:0000256" key="4">
    <source>
        <dbReference type="SAM" id="Phobius"/>
    </source>
</evidence>
<keyword evidence="4" id="KW-0812">Transmembrane</keyword>
<evidence type="ECO:0000313" key="7">
    <source>
        <dbReference type="EMBL" id="CAF1987573.1"/>
    </source>
</evidence>
<feature type="transmembrane region" description="Helical" evidence="4">
    <location>
        <begin position="1409"/>
        <end position="1434"/>
    </location>
</feature>
<keyword evidence="1 2" id="KW-1015">Disulfide bond</keyword>
<dbReference type="CDD" id="cd00112">
    <property type="entry name" value="LDLa"/>
    <property type="match status" value="2"/>
</dbReference>
<name>A0A816MB20_9BILA</name>
<dbReference type="PROSITE" id="PS00022">
    <property type="entry name" value="EGF_1"/>
    <property type="match status" value="4"/>
</dbReference>
<dbReference type="Proteomes" id="UP000663856">
    <property type="component" value="Unassembled WGS sequence"/>
</dbReference>
<dbReference type="PANTHER" id="PTHR24033:SF151">
    <property type="entry name" value="NOTCH 2"/>
    <property type="match status" value="1"/>
</dbReference>
<evidence type="ECO:0000256" key="5">
    <source>
        <dbReference type="SAM" id="SignalP"/>
    </source>
</evidence>
<sequence>MLPKIISIAWLGMQVLAQYQLNMYYTHGNHYHQDRYCLLYYVKDQHFDYLEPPKILHQVIPYCLRDLSENLIMKNDNINNRVTFGELQSKNISSQQLLSWSTPIDIAEQYEIFLMNISNISLANEELFFENCTIPWFGPGCRFTFDLIEKISFDEFVTNYFRSKPKLYAGAKLTCYKDLLTCETSLLCLDWREICDRKIDCLDGSDEFNCWQLEINECADNEYRCHNGQCIPMEFFHDSSLNPDCLDRTDEPRGSYYPDRCYRDPAFRCEEHTCRPGTDEFPCGDGQCSTKVDSTCHNGRDNNLANDSCSKAINCMIDFYDLFDDIWCQEFCSGMDCIQDYCPSLLNFSSSILFRHVQILFNNSQFTIEPNEISLPVYICYDERLCPDFLPATISLNSSSCRHFYEFELEKADTFFSLMENINNLFRTCLIEPNETHYCNHSNMYQCKNSTKCISKYRLLDRIQDCPLNDDETYNASCSLSDVHRRFSCSIKSYRTCLASLLIEDRTKDCDNGEDERRIDELLVENHIYFQTICDGNRDLLPVLIDGRYETDETECQFWLCNNTYSRCDRFWLCKNGADEVNCPFSNCSEFEHSCIFPNDTPKVSCLPINQAGDSVIHCLGATDERHITQYNDGYRFLQRFKCWNDSESVSSLSLCNRKPECRFGDDEIFCNYKRNSTRSMCSDENSFSRNEMENFFCYNLDTVKQFKLIYFKLLSMPLYLTQSIADEISSEKSIQTTAQSIPVDPLARMSQMDQWQCNHGIPIRIRIDSTRNETHCLCPPSYYDDLCEYQSQRVSLTIQVRVATDWRNVFSFIILLIDDNEIIQSHDHIEYLAIRDCDTKFNVYLLYSTRSKNISKNYFIRIHAFNRLTLKYRASWIFPLKFLFLPVHRLSVLLKVPVLDIQPIQTCIHGQRYNYINNQNSTFCQCESGWSGAQCSIEYRCDCAPDSLCIDRSICVCPLGRFGSRCYLTQSSCQLKTCINNGKCVPGDERYRLVQMNKSMCICSEEYFGNHCEHRQTRIDISFHSKLIIPPSLIVHFITISNETYPIRSSTMKKISWDQHLLTFNTSIRFHIAFAEMFNSYYLIILREQIIVSAIISTQIIPSHRCLSIHELFNKTLVNRHLLRRIKYYHIPRQARFDLVCFYDDVHFCLCDLFRRTNRFEFDHNMTYDCRGYNVCENGGQCFMDDPKCPTSTACVCQDCYYGSRCQFSTKGSTLSLDTIVGYQIRPNIDINRQPFIVKVVLILTMIIFILGIISSLLSCLTFQRENSQTVGCGIYLYTSSITSIIMFCIFTVKVCLLLMSQLGSIKNHVFMYIQCISIDFLLQILLSTNDWLCAWVAVERAVSIFQGVHFNKTKSKQIARWIICITLLFNITAYIHDPIHRYLVDDVDEQRTWFITKFSVSFQLHDWLLHLFHFSIPFSTNCISTLIIIIFATRIRSTIHQKEIYRKILREQIHQHKHLLISSSVLVLIAVPRLIISFLFECMKTARNPWLYLVGYFIAFIPSMLTFFLFVLPSKVYKEELIKSIQHVWLYET</sequence>
<dbReference type="PANTHER" id="PTHR24033">
    <property type="entry name" value="EGF-LIKE DOMAIN-CONTAINING PROTEIN"/>
    <property type="match status" value="1"/>
</dbReference>
<evidence type="ECO:0000313" key="8">
    <source>
        <dbReference type="Proteomes" id="UP000663856"/>
    </source>
</evidence>
<dbReference type="SUPFAM" id="SSF81321">
    <property type="entry name" value="Family A G protein-coupled receptor-like"/>
    <property type="match status" value="1"/>
</dbReference>
<feature type="chain" id="PRO_5032451380" description="EGF-like domain-containing protein" evidence="5">
    <location>
        <begin position="18"/>
        <end position="1535"/>
    </location>
</feature>
<dbReference type="SUPFAM" id="SSF57196">
    <property type="entry name" value="EGF/Laminin"/>
    <property type="match status" value="1"/>
</dbReference>
<feature type="signal peptide" evidence="5">
    <location>
        <begin position="1"/>
        <end position="17"/>
    </location>
</feature>
<dbReference type="InterPro" id="IPR023415">
    <property type="entry name" value="LDLR_class-A_CS"/>
</dbReference>
<evidence type="ECO:0000256" key="3">
    <source>
        <dbReference type="PROSITE-ProRule" id="PRU00124"/>
    </source>
</evidence>
<dbReference type="InterPro" id="IPR051830">
    <property type="entry name" value="NOTCH_homolog"/>
</dbReference>
<feature type="transmembrane region" description="Helical" evidence="4">
    <location>
        <begin position="1237"/>
        <end position="1264"/>
    </location>
</feature>